<protein>
    <recommendedName>
        <fullName evidence="6">LisH domain-containing protein</fullName>
    </recommendedName>
</protein>
<evidence type="ECO:0000313" key="5">
    <source>
        <dbReference type="Proteomes" id="UP000663877"/>
    </source>
</evidence>
<evidence type="ECO:0000313" key="2">
    <source>
        <dbReference type="EMBL" id="CAF0812769.1"/>
    </source>
</evidence>
<sequence>MADATLNYQTIRTTHAAREADDLRSDNRKKNLIILVLQWLAEEGYIESARQLEHETNLDVSKYDVCDNIGLDTILQEYESYFHIKFNKYPKLTKKILAMGAASTSKISAKLASAQSTARRSNVPSLPRVVNNGTEAITTASAGANPRPPTVGDVLRKLSNTRKLNRSNSEKLSVNSISSSGSVQSSSQLSGNNSNQQITNTVEDMTLSFMKVSSVKTTTSSTNDQQQQNGNKKKFPGNIIDCRAMINDSLRGAIDSNGDPSDRLLKPLGGYAGYNSEWRDLADVVSRYGYKHETKK</sequence>
<comment type="caution">
    <text evidence="2">The sequence shown here is derived from an EMBL/GenBank/DDBJ whole genome shotgun (WGS) entry which is preliminary data.</text>
</comment>
<feature type="region of interest" description="Disordered" evidence="1">
    <location>
        <begin position="159"/>
        <end position="196"/>
    </location>
</feature>
<dbReference type="Proteomes" id="UP000663877">
    <property type="component" value="Unassembled WGS sequence"/>
</dbReference>
<dbReference type="PROSITE" id="PS50896">
    <property type="entry name" value="LISH"/>
    <property type="match status" value="1"/>
</dbReference>
<keyword evidence="4" id="KW-1185">Reference proteome</keyword>
<feature type="compositionally biased region" description="Low complexity" evidence="1">
    <location>
        <begin position="217"/>
        <end position="230"/>
    </location>
</feature>
<accession>A0A813THN3</accession>
<dbReference type="EMBL" id="CAJNOM010000658">
    <property type="protein sequence ID" value="CAF1534700.1"/>
    <property type="molecule type" value="Genomic_DNA"/>
</dbReference>
<organism evidence="2 5">
    <name type="scientific">Adineta steineri</name>
    <dbReference type="NCBI Taxonomy" id="433720"/>
    <lineage>
        <taxon>Eukaryota</taxon>
        <taxon>Metazoa</taxon>
        <taxon>Spiralia</taxon>
        <taxon>Gnathifera</taxon>
        <taxon>Rotifera</taxon>
        <taxon>Eurotatoria</taxon>
        <taxon>Bdelloidea</taxon>
        <taxon>Adinetida</taxon>
        <taxon>Adinetidae</taxon>
        <taxon>Adineta</taxon>
    </lineage>
</organism>
<evidence type="ECO:0000313" key="4">
    <source>
        <dbReference type="Proteomes" id="UP000663832"/>
    </source>
</evidence>
<proteinExistence type="predicted"/>
<evidence type="ECO:0008006" key="6">
    <source>
        <dbReference type="Google" id="ProtNLM"/>
    </source>
</evidence>
<name>A0A813THN3_9BILA</name>
<dbReference type="OrthoDB" id="191529at2759"/>
<evidence type="ECO:0000313" key="3">
    <source>
        <dbReference type="EMBL" id="CAF1534700.1"/>
    </source>
</evidence>
<feature type="compositionally biased region" description="Low complexity" evidence="1">
    <location>
        <begin position="172"/>
        <end position="196"/>
    </location>
</feature>
<dbReference type="Proteomes" id="UP000663832">
    <property type="component" value="Unassembled WGS sequence"/>
</dbReference>
<dbReference type="EMBL" id="CAJNOI010000016">
    <property type="protein sequence ID" value="CAF0812769.1"/>
    <property type="molecule type" value="Genomic_DNA"/>
</dbReference>
<reference evidence="2" key="1">
    <citation type="submission" date="2021-02" db="EMBL/GenBank/DDBJ databases">
        <authorList>
            <person name="Nowell W R."/>
        </authorList>
    </citation>
    <scope>NUCLEOTIDE SEQUENCE</scope>
</reference>
<evidence type="ECO:0000256" key="1">
    <source>
        <dbReference type="SAM" id="MobiDB-lite"/>
    </source>
</evidence>
<gene>
    <name evidence="2" type="ORF">BJG266_LOCUS5824</name>
    <name evidence="3" type="ORF">QVE165_LOCUS45816</name>
</gene>
<dbReference type="AlphaFoldDB" id="A0A813THN3"/>
<feature type="region of interest" description="Disordered" evidence="1">
    <location>
        <begin position="217"/>
        <end position="237"/>
    </location>
</feature>
<dbReference type="InterPro" id="IPR006594">
    <property type="entry name" value="LisH"/>
</dbReference>